<reference evidence="2" key="1">
    <citation type="submission" date="2015-07" db="EMBL/GenBank/DDBJ databases">
        <authorList>
            <person name="Kim K.M."/>
        </authorList>
    </citation>
    <scope>NUCLEOTIDE SEQUENCE [LARGE SCALE GENOMIC DNA]</scope>
    <source>
        <strain evidence="2">KCTC 42284</strain>
    </source>
</reference>
<sequence length="190" mass="21646">MNRKIILLVFGMFTLPVVIAVLLNSRWVDWEPGGTRNHGEFVDPVVPLPENDWTSSDGTVVARDDLLDLWQLTHVRRSACDQACMEDLYWLRQTRMAQDRHVPEVGLLLISAEPIDEVRRAEILALSEQFRIIDGAAGAELIEAFPGSESAPLRYIIDPMGNIMMRYPGEADPNGIRRDLHRLLTWTQRD</sequence>
<dbReference type="OrthoDB" id="9785445at2"/>
<evidence type="ECO:0000313" key="2">
    <source>
        <dbReference type="Proteomes" id="UP000066624"/>
    </source>
</evidence>
<dbReference type="Proteomes" id="UP000066624">
    <property type="component" value="Chromosome"/>
</dbReference>
<dbReference type="KEGG" id="wma:WM2015_1523"/>
<dbReference type="SUPFAM" id="SSF52833">
    <property type="entry name" value="Thioredoxin-like"/>
    <property type="match status" value="1"/>
</dbReference>
<dbReference type="InterPro" id="IPR036249">
    <property type="entry name" value="Thioredoxin-like_sf"/>
</dbReference>
<accession>A0A0K0XW36</accession>
<dbReference type="RefSeq" id="WP_049725499.1">
    <property type="nucleotide sequence ID" value="NZ_CP012154.1"/>
</dbReference>
<evidence type="ECO:0000313" key="1">
    <source>
        <dbReference type="EMBL" id="AKS41893.1"/>
    </source>
</evidence>
<protein>
    <submittedName>
        <fullName evidence="1">Uncharacterized protein</fullName>
    </submittedName>
</protein>
<dbReference type="STRING" id="1579979.WM2015_1523"/>
<proteinExistence type="predicted"/>
<name>A0A0K0XW36_9GAMM</name>
<organism evidence="1 2">
    <name type="scientific">Wenzhouxiangella marina</name>
    <dbReference type="NCBI Taxonomy" id="1579979"/>
    <lineage>
        <taxon>Bacteria</taxon>
        <taxon>Pseudomonadati</taxon>
        <taxon>Pseudomonadota</taxon>
        <taxon>Gammaproteobacteria</taxon>
        <taxon>Chromatiales</taxon>
        <taxon>Wenzhouxiangellaceae</taxon>
        <taxon>Wenzhouxiangella</taxon>
    </lineage>
</organism>
<gene>
    <name evidence="1" type="ORF">WM2015_1523</name>
</gene>
<dbReference type="EMBL" id="CP012154">
    <property type="protein sequence ID" value="AKS41893.1"/>
    <property type="molecule type" value="Genomic_DNA"/>
</dbReference>
<dbReference type="AlphaFoldDB" id="A0A0K0XW36"/>
<keyword evidence="2" id="KW-1185">Reference proteome</keyword>